<dbReference type="AlphaFoldDB" id="A0A562ZS39"/>
<evidence type="ECO:0000256" key="1">
    <source>
        <dbReference type="ARBA" id="ARBA00001938"/>
    </source>
</evidence>
<dbReference type="PANTHER" id="PTHR43178:SF5">
    <property type="entry name" value="LIPOAMIDE ACYLTRANSFERASE COMPONENT OF BRANCHED-CHAIN ALPHA-KETO ACID DEHYDROGENASE COMPLEX, MITOCHONDRIAL"/>
    <property type="match status" value="1"/>
</dbReference>
<dbReference type="Proteomes" id="UP000318199">
    <property type="component" value="Unassembled WGS sequence"/>
</dbReference>
<dbReference type="InterPro" id="IPR004167">
    <property type="entry name" value="PSBD"/>
</dbReference>
<dbReference type="EC" id="2.3.1.-" evidence="7"/>
<dbReference type="GO" id="GO:0031405">
    <property type="term" value="F:lipoic acid binding"/>
    <property type="evidence" value="ECO:0007669"/>
    <property type="project" value="TreeGrafter"/>
</dbReference>
<dbReference type="Pfam" id="PF02817">
    <property type="entry name" value="E3_binding"/>
    <property type="match status" value="1"/>
</dbReference>
<dbReference type="Gene3D" id="3.30.559.10">
    <property type="entry name" value="Chloramphenicol acetyltransferase-like domain"/>
    <property type="match status" value="1"/>
</dbReference>
<dbReference type="SUPFAM" id="SSF51230">
    <property type="entry name" value="Single hybrid motif"/>
    <property type="match status" value="1"/>
</dbReference>
<comment type="caution">
    <text evidence="11">The sequence shown here is derived from an EMBL/GenBank/DDBJ whole genome shotgun (WGS) entry which is preliminary data.</text>
</comment>
<dbReference type="Pfam" id="PF00198">
    <property type="entry name" value="2-oxoacid_dh"/>
    <property type="match status" value="1"/>
</dbReference>
<reference evidence="11 12" key="1">
    <citation type="submission" date="2019-07" db="EMBL/GenBank/DDBJ databases">
        <title>Caenimonas sedimenti sp. nov., isolated from activated sludge.</title>
        <authorList>
            <person name="Xu J."/>
        </authorList>
    </citation>
    <scope>NUCLEOTIDE SEQUENCE [LARGE SCALE GENOMIC DNA]</scope>
    <source>
        <strain evidence="11 12">HX-9-20</strain>
    </source>
</reference>
<dbReference type="Gene3D" id="4.10.320.10">
    <property type="entry name" value="E3-binding domain"/>
    <property type="match status" value="1"/>
</dbReference>
<dbReference type="GO" id="GO:0016407">
    <property type="term" value="F:acetyltransferase activity"/>
    <property type="evidence" value="ECO:0007669"/>
    <property type="project" value="TreeGrafter"/>
</dbReference>
<evidence type="ECO:0000313" key="12">
    <source>
        <dbReference type="Proteomes" id="UP000318199"/>
    </source>
</evidence>
<dbReference type="SUPFAM" id="SSF52777">
    <property type="entry name" value="CoA-dependent acyltransferases"/>
    <property type="match status" value="1"/>
</dbReference>
<dbReference type="GO" id="GO:0005737">
    <property type="term" value="C:cytoplasm"/>
    <property type="evidence" value="ECO:0007669"/>
    <property type="project" value="TreeGrafter"/>
</dbReference>
<comment type="cofactor">
    <cofactor evidence="1 7">
        <name>(R)-lipoate</name>
        <dbReference type="ChEBI" id="CHEBI:83088"/>
    </cofactor>
</comment>
<comment type="similarity">
    <text evidence="2 7">Belongs to the 2-oxoacid dehydrogenase family.</text>
</comment>
<feature type="compositionally biased region" description="Low complexity" evidence="8">
    <location>
        <begin position="1"/>
        <end position="14"/>
    </location>
</feature>
<evidence type="ECO:0000256" key="3">
    <source>
        <dbReference type="ARBA" id="ARBA00011484"/>
    </source>
</evidence>
<dbReference type="EMBL" id="VOBQ01000008">
    <property type="protein sequence ID" value="TWO71410.1"/>
    <property type="molecule type" value="Genomic_DNA"/>
</dbReference>
<evidence type="ECO:0000256" key="2">
    <source>
        <dbReference type="ARBA" id="ARBA00007317"/>
    </source>
</evidence>
<dbReference type="InterPro" id="IPR011053">
    <property type="entry name" value="Single_hybrid_motif"/>
</dbReference>
<dbReference type="OrthoDB" id="2086224at2"/>
<dbReference type="PANTHER" id="PTHR43178">
    <property type="entry name" value="DIHYDROLIPOAMIDE ACETYLTRANSFERASE COMPONENT OF PYRUVATE DEHYDROGENASE COMPLEX"/>
    <property type="match status" value="1"/>
</dbReference>
<feature type="region of interest" description="Disordered" evidence="8">
    <location>
        <begin position="1"/>
        <end position="24"/>
    </location>
</feature>
<dbReference type="PROSITE" id="PS51826">
    <property type="entry name" value="PSBD"/>
    <property type="match status" value="1"/>
</dbReference>
<gene>
    <name evidence="11" type="ORF">FN976_10845</name>
</gene>
<protein>
    <recommendedName>
        <fullName evidence="7">Dihydrolipoamide acetyltransferase component of pyruvate dehydrogenase complex</fullName>
        <ecNumber evidence="7">2.3.1.-</ecNumber>
    </recommendedName>
</protein>
<evidence type="ECO:0000256" key="5">
    <source>
        <dbReference type="ARBA" id="ARBA00022823"/>
    </source>
</evidence>
<dbReference type="PROSITE" id="PS00189">
    <property type="entry name" value="LIPOYL"/>
    <property type="match status" value="1"/>
</dbReference>
<accession>A0A562ZS39</accession>
<evidence type="ECO:0000259" key="10">
    <source>
        <dbReference type="PROSITE" id="PS51826"/>
    </source>
</evidence>
<keyword evidence="6 7" id="KW-0012">Acyltransferase</keyword>
<sequence length="411" mass="43377">MRTRAAARFSRSARPNSKGPDGVRRDWLMPKLGLTMTEGSLAEWTLAPGARFKAGDCVFVVENDKAATEIAAESDGVMGAPLVAVGETVPVGAVVGHWDDSMLSTPAPAVVDTAATLTRRPVTPFARRLARDHQIALADVTGSGPRGRVRARDLDAVLKARTSTPPPTLVPSPPPAPVKPGTATGRLQPFTAVQQATAARLTAAKQDIPHFYLAREAEVSSLLDLYAKLKDPETEPRLTLNHFLVAAVGRALRALPELNRVWTPQGALELDGSDVGVAVHTEHGLRVPIVRDAGRLSLVNLARGANTLAERARAGRLAADDMAGGAITVSNAGMHGLTAMTSIIVPGQSMILGVGSVRELFRPDARGQPALRREIALVLSVDHRVLDGVGGAALLNEIVDGLAHPTRLLFD</sequence>
<dbReference type="InterPro" id="IPR036625">
    <property type="entry name" value="E3-bd_dom_sf"/>
</dbReference>
<keyword evidence="12" id="KW-1185">Reference proteome</keyword>
<dbReference type="InterPro" id="IPR023213">
    <property type="entry name" value="CAT-like_dom_sf"/>
</dbReference>
<dbReference type="Gene3D" id="2.40.50.100">
    <property type="match status" value="1"/>
</dbReference>
<feature type="domain" description="Peripheral subunit-binding (PSBD)" evidence="10">
    <location>
        <begin position="121"/>
        <end position="158"/>
    </location>
</feature>
<feature type="domain" description="Lipoyl-binding" evidence="9">
    <location>
        <begin position="24"/>
        <end position="99"/>
    </location>
</feature>
<organism evidence="11 12">
    <name type="scientific">Caenimonas sedimenti</name>
    <dbReference type="NCBI Taxonomy" id="2596921"/>
    <lineage>
        <taxon>Bacteria</taxon>
        <taxon>Pseudomonadati</taxon>
        <taxon>Pseudomonadota</taxon>
        <taxon>Betaproteobacteria</taxon>
        <taxon>Burkholderiales</taxon>
        <taxon>Comamonadaceae</taxon>
        <taxon>Caenimonas</taxon>
    </lineage>
</organism>
<dbReference type="CDD" id="cd06849">
    <property type="entry name" value="lipoyl_domain"/>
    <property type="match status" value="1"/>
</dbReference>
<evidence type="ECO:0000259" key="9">
    <source>
        <dbReference type="PROSITE" id="PS50968"/>
    </source>
</evidence>
<keyword evidence="4 7" id="KW-0808">Transferase</keyword>
<dbReference type="Pfam" id="PF00364">
    <property type="entry name" value="Biotin_lipoyl"/>
    <property type="match status" value="1"/>
</dbReference>
<name>A0A562ZS39_9BURK</name>
<evidence type="ECO:0000256" key="7">
    <source>
        <dbReference type="RuleBase" id="RU003423"/>
    </source>
</evidence>
<dbReference type="SUPFAM" id="SSF47005">
    <property type="entry name" value="Peripheral subunit-binding domain of 2-oxo acid dehydrogenase complex"/>
    <property type="match status" value="1"/>
</dbReference>
<dbReference type="InterPro" id="IPR000089">
    <property type="entry name" value="Biotin_lipoyl"/>
</dbReference>
<keyword evidence="5 7" id="KW-0450">Lipoyl</keyword>
<dbReference type="InterPro" id="IPR001078">
    <property type="entry name" value="2-oxoacid_DH_actylTfrase"/>
</dbReference>
<comment type="subunit">
    <text evidence="3">Forms a 24-polypeptide structural core with octahedral symmetry.</text>
</comment>
<proteinExistence type="inferred from homology"/>
<evidence type="ECO:0000313" key="11">
    <source>
        <dbReference type="EMBL" id="TWO71410.1"/>
    </source>
</evidence>
<evidence type="ECO:0000256" key="4">
    <source>
        <dbReference type="ARBA" id="ARBA00022679"/>
    </source>
</evidence>
<dbReference type="PROSITE" id="PS50968">
    <property type="entry name" value="BIOTINYL_LIPOYL"/>
    <property type="match status" value="1"/>
</dbReference>
<dbReference type="InterPro" id="IPR050743">
    <property type="entry name" value="2-oxoacid_DH_E2_comp"/>
</dbReference>
<evidence type="ECO:0000256" key="6">
    <source>
        <dbReference type="ARBA" id="ARBA00023315"/>
    </source>
</evidence>
<dbReference type="InterPro" id="IPR003016">
    <property type="entry name" value="2-oxoA_DH_lipoyl-BS"/>
</dbReference>
<evidence type="ECO:0000256" key="8">
    <source>
        <dbReference type="SAM" id="MobiDB-lite"/>
    </source>
</evidence>